<reference evidence="2 3" key="1">
    <citation type="journal article" date="2018" name="Front. Plant Sci.">
        <title>Red Clover (Trifolium pratense) and Zigzag Clover (T. medium) - A Picture of Genomic Similarities and Differences.</title>
        <authorList>
            <person name="Dluhosova J."/>
            <person name="Istvanek J."/>
            <person name="Nedelnik J."/>
            <person name="Repkova J."/>
        </authorList>
    </citation>
    <scope>NUCLEOTIDE SEQUENCE [LARGE SCALE GENOMIC DNA]</scope>
    <source>
        <strain evidence="3">cv. 10/8</strain>
        <tissue evidence="2">Leaf</tissue>
    </source>
</reference>
<keyword evidence="3" id="KW-1185">Reference proteome</keyword>
<feature type="compositionally biased region" description="Polar residues" evidence="1">
    <location>
        <begin position="81"/>
        <end position="94"/>
    </location>
</feature>
<comment type="caution">
    <text evidence="2">The sequence shown here is derived from an EMBL/GenBank/DDBJ whole genome shotgun (WGS) entry which is preliminary data.</text>
</comment>
<name>A0A392NU48_9FABA</name>
<dbReference type="AlphaFoldDB" id="A0A392NU48"/>
<dbReference type="EMBL" id="LXQA010047830">
    <property type="protein sequence ID" value="MCI02005.1"/>
    <property type="molecule type" value="Genomic_DNA"/>
</dbReference>
<feature type="non-terminal residue" evidence="2">
    <location>
        <position position="1"/>
    </location>
</feature>
<evidence type="ECO:0000313" key="3">
    <source>
        <dbReference type="Proteomes" id="UP000265520"/>
    </source>
</evidence>
<evidence type="ECO:0000313" key="2">
    <source>
        <dbReference type="EMBL" id="MCI02005.1"/>
    </source>
</evidence>
<protein>
    <submittedName>
        <fullName evidence="2">Uncharacterized protein</fullName>
    </submittedName>
</protein>
<sequence>IRLILVTSVVNRRLRDIAIHSNSATQQCYSTAITAMFQQEHRYLTPLDDTKMVASLSNSGHGNEGQDHAKDDKSDFDDNLGHNSHNSSNPTFTPDNVVDRGLQKTAVHSNSAAQQCYSATIPII</sequence>
<feature type="compositionally biased region" description="Basic and acidic residues" evidence="1">
    <location>
        <begin position="64"/>
        <end position="73"/>
    </location>
</feature>
<dbReference type="Proteomes" id="UP000265520">
    <property type="component" value="Unassembled WGS sequence"/>
</dbReference>
<proteinExistence type="predicted"/>
<accession>A0A392NU48</accession>
<organism evidence="2 3">
    <name type="scientific">Trifolium medium</name>
    <dbReference type="NCBI Taxonomy" id="97028"/>
    <lineage>
        <taxon>Eukaryota</taxon>
        <taxon>Viridiplantae</taxon>
        <taxon>Streptophyta</taxon>
        <taxon>Embryophyta</taxon>
        <taxon>Tracheophyta</taxon>
        <taxon>Spermatophyta</taxon>
        <taxon>Magnoliopsida</taxon>
        <taxon>eudicotyledons</taxon>
        <taxon>Gunneridae</taxon>
        <taxon>Pentapetalae</taxon>
        <taxon>rosids</taxon>
        <taxon>fabids</taxon>
        <taxon>Fabales</taxon>
        <taxon>Fabaceae</taxon>
        <taxon>Papilionoideae</taxon>
        <taxon>50 kb inversion clade</taxon>
        <taxon>NPAAA clade</taxon>
        <taxon>Hologalegina</taxon>
        <taxon>IRL clade</taxon>
        <taxon>Trifolieae</taxon>
        <taxon>Trifolium</taxon>
    </lineage>
</organism>
<evidence type="ECO:0000256" key="1">
    <source>
        <dbReference type="SAM" id="MobiDB-lite"/>
    </source>
</evidence>
<feature type="region of interest" description="Disordered" evidence="1">
    <location>
        <begin position="53"/>
        <end position="100"/>
    </location>
</feature>